<protein>
    <submittedName>
        <fullName evidence="2">Uncharacterized protein</fullName>
    </submittedName>
</protein>
<dbReference type="AlphaFoldDB" id="A0A6N2AE26"/>
<evidence type="ECO:0000256" key="1">
    <source>
        <dbReference type="SAM" id="MobiDB-lite"/>
    </source>
</evidence>
<organism evidence="2">
    <name type="scientific">Solanum chilense</name>
    <name type="common">Tomato</name>
    <name type="synonym">Lycopersicon chilense</name>
    <dbReference type="NCBI Taxonomy" id="4083"/>
    <lineage>
        <taxon>Eukaryota</taxon>
        <taxon>Viridiplantae</taxon>
        <taxon>Streptophyta</taxon>
        <taxon>Embryophyta</taxon>
        <taxon>Tracheophyta</taxon>
        <taxon>Spermatophyta</taxon>
        <taxon>Magnoliopsida</taxon>
        <taxon>eudicotyledons</taxon>
        <taxon>Gunneridae</taxon>
        <taxon>Pentapetalae</taxon>
        <taxon>asterids</taxon>
        <taxon>lamiids</taxon>
        <taxon>Solanales</taxon>
        <taxon>Solanaceae</taxon>
        <taxon>Solanoideae</taxon>
        <taxon>Solaneae</taxon>
        <taxon>Solanum</taxon>
        <taxon>Solanum subgen. Lycopersicon</taxon>
    </lineage>
</organism>
<proteinExistence type="predicted"/>
<accession>A0A6N2AE26</accession>
<evidence type="ECO:0000313" key="2">
    <source>
        <dbReference type="EMBL" id="TMW80486.1"/>
    </source>
</evidence>
<comment type="caution">
    <text evidence="2">The sequence shown here is derived from an EMBL/GenBank/DDBJ whole genome shotgun (WGS) entry which is preliminary data.</text>
</comment>
<sequence length="156" mass="17695">MDKGKNVQTEPTEEGLRRKIERVAREIQKVKEEGLKVDMITTIYKAAAMTPDEDMASQLKRKKEVEMETESLRKRLNMLRLEVHEGKAREAKIDIETAALLAKSASLDEKLTACSNLKDGKYLARDKGADNSGPDREVIEEDDEEEIVYKPPFSTV</sequence>
<gene>
    <name evidence="2" type="ORF">EJD97_019306</name>
</gene>
<feature type="compositionally biased region" description="Basic and acidic residues" evidence="1">
    <location>
        <begin position="123"/>
        <end position="137"/>
    </location>
</feature>
<dbReference type="EMBL" id="RXGB01054253">
    <property type="protein sequence ID" value="TMW80486.1"/>
    <property type="molecule type" value="Genomic_DNA"/>
</dbReference>
<reference evidence="2" key="1">
    <citation type="submission" date="2019-05" db="EMBL/GenBank/DDBJ databases">
        <title>The de novo reference genome and transcriptome assemblies of the wild tomato species Solanum chilense.</title>
        <authorList>
            <person name="Stam R."/>
            <person name="Nosenko T."/>
            <person name="Hoerger A.C."/>
            <person name="Stephan W."/>
            <person name="Seidel M.A."/>
            <person name="Kuhn J.M.M."/>
            <person name="Haberer G."/>
            <person name="Tellier A."/>
        </authorList>
    </citation>
    <scope>NUCLEOTIDE SEQUENCE</scope>
    <source>
        <tissue evidence="2">Mature leaves</tissue>
    </source>
</reference>
<feature type="region of interest" description="Disordered" evidence="1">
    <location>
        <begin position="123"/>
        <end position="156"/>
    </location>
</feature>
<name>A0A6N2AE26_SOLCI</name>